<dbReference type="RefSeq" id="WP_034613169.1">
    <property type="nucleotide sequence ID" value="NZ_JSUM01000003.1"/>
</dbReference>
<dbReference type="NCBIfam" id="NF008688">
    <property type="entry name" value="PRK11709.1"/>
    <property type="match status" value="1"/>
</dbReference>
<dbReference type="GO" id="GO:0030145">
    <property type="term" value="F:manganese ion binding"/>
    <property type="evidence" value="ECO:0007669"/>
    <property type="project" value="InterPro"/>
</dbReference>
<keyword evidence="4" id="KW-1185">Reference proteome</keyword>
<dbReference type="SUPFAM" id="SSF56281">
    <property type="entry name" value="Metallo-hydrolase/oxidoreductase"/>
    <property type="match status" value="1"/>
</dbReference>
<dbReference type="Gene3D" id="3.60.15.10">
    <property type="entry name" value="Ribonuclease Z/Hydroxyacylglutathione hydrolase-like"/>
    <property type="match status" value="1"/>
</dbReference>
<gene>
    <name evidence="3" type="ORF">OA57_02840</name>
</gene>
<comment type="caution">
    <text evidence="3">The sequence shown here is derived from an EMBL/GenBank/DDBJ whole genome shotgun (WGS) entry which is preliminary data.</text>
</comment>
<name>A0A0A3ATY1_9PAST</name>
<feature type="domain" description="Metallo-beta-lactamase" evidence="2">
    <location>
        <begin position="107"/>
        <end position="283"/>
    </location>
</feature>
<dbReference type="InterPro" id="IPR050114">
    <property type="entry name" value="UPF0173_UPF0282_UlaG_hydrolase"/>
</dbReference>
<dbReference type="PANTHER" id="PTHR43546:SF9">
    <property type="entry name" value="L-ASCORBATE-6-PHOSPHATE LACTONASE ULAG-RELATED"/>
    <property type="match status" value="1"/>
</dbReference>
<dbReference type="CDD" id="cd16284">
    <property type="entry name" value="UlaG-like_MBL-fold"/>
    <property type="match status" value="1"/>
</dbReference>
<keyword evidence="1" id="KW-0378">Hydrolase</keyword>
<proteinExistence type="predicted"/>
<dbReference type="GO" id="GO:0035460">
    <property type="term" value="F:L-ascorbate 6-phosphate lactonase activity"/>
    <property type="evidence" value="ECO:0007669"/>
    <property type="project" value="InterPro"/>
</dbReference>
<dbReference type="PANTHER" id="PTHR43546">
    <property type="entry name" value="UPF0173 METAL-DEPENDENT HYDROLASE MJ1163-RELATED"/>
    <property type="match status" value="1"/>
</dbReference>
<protein>
    <submittedName>
        <fullName evidence="3">Ascorbate 6-phosphate lactonase</fullName>
    </submittedName>
</protein>
<dbReference type="GO" id="GO:0019854">
    <property type="term" value="P:L-ascorbic acid catabolic process"/>
    <property type="evidence" value="ECO:0007669"/>
    <property type="project" value="InterPro"/>
</dbReference>
<dbReference type="InterPro" id="IPR036866">
    <property type="entry name" value="RibonucZ/Hydroxyglut_hydro"/>
</dbReference>
<dbReference type="OrthoDB" id="9800061at2"/>
<evidence type="ECO:0000313" key="3">
    <source>
        <dbReference type="EMBL" id="KGQ71182.1"/>
    </source>
</evidence>
<accession>A0A0A3ATY1</accession>
<dbReference type="EMBL" id="JSUM01000003">
    <property type="protein sequence ID" value="KGQ71182.1"/>
    <property type="molecule type" value="Genomic_DNA"/>
</dbReference>
<reference evidence="3 4" key="1">
    <citation type="submission" date="2014-11" db="EMBL/GenBank/DDBJ databases">
        <title>Draft genome sequence of Chelonobacter oris 1662T, associated with respiratory disease in Hermann's Tortoises.</title>
        <authorList>
            <person name="Kudirkiene E."/>
            <person name="Hansen M.J."/>
            <person name="Bojesen A.M."/>
        </authorList>
    </citation>
    <scope>NUCLEOTIDE SEQUENCE [LARGE SCALE GENOMIC DNA]</scope>
    <source>
        <strain evidence="3 4">1662</strain>
    </source>
</reference>
<dbReference type="Pfam" id="PF12706">
    <property type="entry name" value="Lactamase_B_2"/>
    <property type="match status" value="1"/>
</dbReference>
<dbReference type="InterPro" id="IPR048021">
    <property type="entry name" value="UlaG-like_MBL-fold"/>
</dbReference>
<evidence type="ECO:0000313" key="4">
    <source>
        <dbReference type="Proteomes" id="UP000030380"/>
    </source>
</evidence>
<sequence length="355" mass="40533">MSKVNEITRESWILSTFPEWGTWLNEQIEKEHVQKGTFAMWWLGCTGIWLKTAGNTNISVDFWCGTGKRSGKNPLMNKQHQMMRMGGVRNLQPNLRTSVFVLDPFAIKEIDAVMATHDHADHIDPNVAAAVLQNCSDSVKFIGPKACVDLWTKWGVPAERCITAKVGDVIEIGDVKVRVLDAFDRTALVTLPQGVSSKDKSILDSMDERAVNYLFETDGGNLYHSGDSHYSNYYAKHGNDYKIDVALMSYGENPRGVTDKMTSSDILRAAECLNTQVVIPIHHDIWSNFQSDPREIEVLWKMKKNRLGYQFAPFFWQVGGKYTFPTDKAKMYFQHWRGFDDIFIDEPELPYRSFL</sequence>
<evidence type="ECO:0000256" key="1">
    <source>
        <dbReference type="ARBA" id="ARBA00022801"/>
    </source>
</evidence>
<dbReference type="AlphaFoldDB" id="A0A0A3ATY1"/>
<evidence type="ECO:0000259" key="2">
    <source>
        <dbReference type="Pfam" id="PF12706"/>
    </source>
</evidence>
<organism evidence="3 4">
    <name type="scientific">Chelonobacter oris</name>
    <dbReference type="NCBI Taxonomy" id="505317"/>
    <lineage>
        <taxon>Bacteria</taxon>
        <taxon>Pseudomonadati</taxon>
        <taxon>Pseudomonadota</taxon>
        <taxon>Gammaproteobacteria</taxon>
        <taxon>Pasteurellales</taxon>
        <taxon>Pasteurellaceae</taxon>
        <taxon>Chelonobacter</taxon>
    </lineage>
</organism>
<dbReference type="STRING" id="505317.OA57_02840"/>
<dbReference type="Proteomes" id="UP000030380">
    <property type="component" value="Unassembled WGS sequence"/>
</dbReference>
<dbReference type="InterPro" id="IPR001279">
    <property type="entry name" value="Metallo-B-lactamas"/>
</dbReference>